<evidence type="ECO:0000313" key="3">
    <source>
        <dbReference type="Proteomes" id="UP001152622"/>
    </source>
</evidence>
<dbReference type="InterPro" id="IPR058913">
    <property type="entry name" value="Integrase_dom_put"/>
</dbReference>
<comment type="caution">
    <text evidence="2">The sequence shown here is derived from an EMBL/GenBank/DDBJ whole genome shotgun (WGS) entry which is preliminary data.</text>
</comment>
<dbReference type="PANTHER" id="PTHR46791:SF11">
    <property type="entry name" value="INTEGRASE CATALYTIC DOMAIN-CONTAINING PROTEIN"/>
    <property type="match status" value="1"/>
</dbReference>
<gene>
    <name evidence="2" type="ORF">SKAU_G00094240</name>
</gene>
<name>A0A9Q1FY77_SYNKA</name>
<dbReference type="EMBL" id="JAINUF010000003">
    <property type="protein sequence ID" value="KAJ8369396.1"/>
    <property type="molecule type" value="Genomic_DNA"/>
</dbReference>
<dbReference type="Proteomes" id="UP001152622">
    <property type="component" value="Chromosome 3"/>
</dbReference>
<protein>
    <recommendedName>
        <fullName evidence="1">Integrase core domain-containing protein</fullName>
    </recommendedName>
</protein>
<evidence type="ECO:0000259" key="1">
    <source>
        <dbReference type="Pfam" id="PF24764"/>
    </source>
</evidence>
<dbReference type="OrthoDB" id="2686689at2759"/>
<dbReference type="Pfam" id="PF24764">
    <property type="entry name" value="rva_4"/>
    <property type="match status" value="1"/>
</dbReference>
<proteinExistence type="predicted"/>
<keyword evidence="3" id="KW-1185">Reference proteome</keyword>
<feature type="domain" description="Integrase core" evidence="1">
    <location>
        <begin position="51"/>
        <end position="136"/>
    </location>
</feature>
<accession>A0A9Q1FY77</accession>
<sequence>MADPPQRPQELLRQHILERLLPKLQYVVQHRHLWRHWWLLKKGSEVIREWKTIERLWRDLWIAVSCTYYDVLHTLEEDGLLDISNTLHIFCAHYVFLPRLRADLQTFVEGWNHHPLRTEGNLTPQQMWQMGLLQNNIDEPENVEVVYYLQGLDIDSESATDHEESDAGIVVPEFESPLNEEEVANLRSTIDPTAPSDSHGRDLYVLSLHYLQQLRVV</sequence>
<dbReference type="PANTHER" id="PTHR46791">
    <property type="entry name" value="EXPRESSED PROTEIN"/>
    <property type="match status" value="1"/>
</dbReference>
<dbReference type="AlphaFoldDB" id="A0A9Q1FY77"/>
<evidence type="ECO:0000313" key="2">
    <source>
        <dbReference type="EMBL" id="KAJ8369396.1"/>
    </source>
</evidence>
<organism evidence="2 3">
    <name type="scientific">Synaphobranchus kaupii</name>
    <name type="common">Kaup's arrowtooth eel</name>
    <dbReference type="NCBI Taxonomy" id="118154"/>
    <lineage>
        <taxon>Eukaryota</taxon>
        <taxon>Metazoa</taxon>
        <taxon>Chordata</taxon>
        <taxon>Craniata</taxon>
        <taxon>Vertebrata</taxon>
        <taxon>Euteleostomi</taxon>
        <taxon>Actinopterygii</taxon>
        <taxon>Neopterygii</taxon>
        <taxon>Teleostei</taxon>
        <taxon>Anguilliformes</taxon>
        <taxon>Synaphobranchidae</taxon>
        <taxon>Synaphobranchus</taxon>
    </lineage>
</organism>
<reference evidence="2" key="1">
    <citation type="journal article" date="2023" name="Science">
        <title>Genome structures resolve the early diversification of teleost fishes.</title>
        <authorList>
            <person name="Parey E."/>
            <person name="Louis A."/>
            <person name="Montfort J."/>
            <person name="Bouchez O."/>
            <person name="Roques C."/>
            <person name="Iampietro C."/>
            <person name="Lluch J."/>
            <person name="Castinel A."/>
            <person name="Donnadieu C."/>
            <person name="Desvignes T."/>
            <person name="Floi Bucao C."/>
            <person name="Jouanno E."/>
            <person name="Wen M."/>
            <person name="Mejri S."/>
            <person name="Dirks R."/>
            <person name="Jansen H."/>
            <person name="Henkel C."/>
            <person name="Chen W.J."/>
            <person name="Zahm M."/>
            <person name="Cabau C."/>
            <person name="Klopp C."/>
            <person name="Thompson A.W."/>
            <person name="Robinson-Rechavi M."/>
            <person name="Braasch I."/>
            <person name="Lecointre G."/>
            <person name="Bobe J."/>
            <person name="Postlethwait J.H."/>
            <person name="Berthelot C."/>
            <person name="Roest Crollius H."/>
            <person name="Guiguen Y."/>
        </authorList>
    </citation>
    <scope>NUCLEOTIDE SEQUENCE</scope>
    <source>
        <strain evidence="2">WJC10195</strain>
    </source>
</reference>